<dbReference type="Gene3D" id="2.30.42.10">
    <property type="match status" value="1"/>
</dbReference>
<dbReference type="Pfam" id="PF13180">
    <property type="entry name" value="PDZ_2"/>
    <property type="match status" value="1"/>
</dbReference>
<dbReference type="SMART" id="SM00228">
    <property type="entry name" value="PDZ"/>
    <property type="match status" value="1"/>
</dbReference>
<organism evidence="6 7">
    <name type="scientific">Janibacter terrae</name>
    <dbReference type="NCBI Taxonomy" id="103817"/>
    <lineage>
        <taxon>Bacteria</taxon>
        <taxon>Bacillati</taxon>
        <taxon>Actinomycetota</taxon>
        <taxon>Actinomycetes</taxon>
        <taxon>Micrococcales</taxon>
        <taxon>Intrasporangiaceae</taxon>
        <taxon>Janibacter</taxon>
    </lineage>
</organism>
<evidence type="ECO:0000256" key="3">
    <source>
        <dbReference type="ARBA" id="ARBA00022801"/>
    </source>
</evidence>
<dbReference type="InterPro" id="IPR036034">
    <property type="entry name" value="PDZ_sf"/>
</dbReference>
<dbReference type="EMBL" id="CP104874">
    <property type="protein sequence ID" value="WWF06203.1"/>
    <property type="molecule type" value="Genomic_DNA"/>
</dbReference>
<feature type="compositionally biased region" description="Pro residues" evidence="4">
    <location>
        <begin position="1"/>
        <end position="12"/>
    </location>
</feature>
<gene>
    <name evidence="6" type="ORF">N5P18_04840</name>
</gene>
<feature type="compositionally biased region" description="Low complexity" evidence="4">
    <location>
        <begin position="234"/>
        <end position="251"/>
    </location>
</feature>
<name>A0ABZ2FI91_9MICO</name>
<dbReference type="Proteomes" id="UP001381003">
    <property type="component" value="Chromosome"/>
</dbReference>
<protein>
    <submittedName>
        <fullName evidence="6">Trypsin-like peptidase domain-containing protein</fullName>
    </submittedName>
</protein>
<dbReference type="SUPFAM" id="SSF50494">
    <property type="entry name" value="Trypsin-like serine proteases"/>
    <property type="match status" value="1"/>
</dbReference>
<evidence type="ECO:0000256" key="4">
    <source>
        <dbReference type="SAM" id="MobiDB-lite"/>
    </source>
</evidence>
<dbReference type="RefSeq" id="WP_338538864.1">
    <property type="nucleotide sequence ID" value="NZ_CP104874.1"/>
</dbReference>
<evidence type="ECO:0000313" key="6">
    <source>
        <dbReference type="EMBL" id="WWF06203.1"/>
    </source>
</evidence>
<evidence type="ECO:0000256" key="2">
    <source>
        <dbReference type="ARBA" id="ARBA00022670"/>
    </source>
</evidence>
<dbReference type="InterPro" id="IPR001478">
    <property type="entry name" value="PDZ"/>
</dbReference>
<evidence type="ECO:0000259" key="5">
    <source>
        <dbReference type="PROSITE" id="PS50106"/>
    </source>
</evidence>
<dbReference type="InterPro" id="IPR051201">
    <property type="entry name" value="Chloro_Bact_Ser_Proteases"/>
</dbReference>
<reference evidence="6 7" key="1">
    <citation type="submission" date="2022-09" db="EMBL/GenBank/DDBJ databases">
        <title>Complete genome sequence of Janibacter terrae strain COS04-44, PCL-degrading bacteria isolated from oil spilled coast.</title>
        <authorList>
            <person name="Park H."/>
            <person name="Kim J.Y."/>
            <person name="An S.H."/>
            <person name="Lee C.M."/>
            <person name="Weon H.-Y."/>
        </authorList>
    </citation>
    <scope>NUCLEOTIDE SEQUENCE [LARGE SCALE GENOMIC DNA]</scope>
    <source>
        <strain evidence="6 7">COS04-44</strain>
    </source>
</reference>
<keyword evidence="3" id="KW-0378">Hydrolase</keyword>
<dbReference type="SUPFAM" id="SSF50156">
    <property type="entry name" value="PDZ domain-like"/>
    <property type="match status" value="1"/>
</dbReference>
<accession>A0ABZ2FI91</accession>
<keyword evidence="2" id="KW-0645">Protease</keyword>
<feature type="region of interest" description="Disordered" evidence="4">
    <location>
        <begin position="336"/>
        <end position="361"/>
    </location>
</feature>
<feature type="region of interest" description="Disordered" evidence="4">
    <location>
        <begin position="1"/>
        <end position="32"/>
    </location>
</feature>
<evidence type="ECO:0000313" key="7">
    <source>
        <dbReference type="Proteomes" id="UP001381003"/>
    </source>
</evidence>
<dbReference type="PANTHER" id="PTHR43343">
    <property type="entry name" value="PEPTIDASE S12"/>
    <property type="match status" value="1"/>
</dbReference>
<dbReference type="PANTHER" id="PTHR43343:SF3">
    <property type="entry name" value="PROTEASE DO-LIKE 8, CHLOROPLASTIC"/>
    <property type="match status" value="1"/>
</dbReference>
<dbReference type="InterPro" id="IPR009003">
    <property type="entry name" value="Peptidase_S1_PA"/>
</dbReference>
<evidence type="ECO:0000256" key="1">
    <source>
        <dbReference type="ARBA" id="ARBA00010541"/>
    </source>
</evidence>
<keyword evidence="7" id="KW-1185">Reference proteome</keyword>
<dbReference type="Gene3D" id="2.40.10.10">
    <property type="entry name" value="Trypsin-like serine proteases"/>
    <property type="match status" value="2"/>
</dbReference>
<dbReference type="CDD" id="cd06779">
    <property type="entry name" value="cpPDZ_Deg_HtrA-like"/>
    <property type="match status" value="1"/>
</dbReference>
<dbReference type="InterPro" id="IPR043504">
    <property type="entry name" value="Peptidase_S1_PA_chymotrypsin"/>
</dbReference>
<comment type="similarity">
    <text evidence="1">Belongs to the peptidase S1C family.</text>
</comment>
<dbReference type="InterPro" id="IPR001940">
    <property type="entry name" value="Peptidase_S1C"/>
</dbReference>
<dbReference type="Pfam" id="PF13365">
    <property type="entry name" value="Trypsin_2"/>
    <property type="match status" value="1"/>
</dbReference>
<dbReference type="PROSITE" id="PS50106">
    <property type="entry name" value="PDZ"/>
    <property type="match status" value="1"/>
</dbReference>
<proteinExistence type="inferred from homology"/>
<feature type="compositionally biased region" description="Low complexity" evidence="4">
    <location>
        <begin position="18"/>
        <end position="29"/>
    </location>
</feature>
<feature type="region of interest" description="Disordered" evidence="4">
    <location>
        <begin position="230"/>
        <end position="254"/>
    </location>
</feature>
<dbReference type="PRINTS" id="PR00834">
    <property type="entry name" value="PROTEASES2C"/>
</dbReference>
<feature type="domain" description="PDZ" evidence="5">
    <location>
        <begin position="316"/>
        <end position="406"/>
    </location>
</feature>
<sequence>MSQPTAPLPPHQPRQDGPTPTTPYTTALAAPPPPRLLRHGGRRFGELAAVGLLSAALATGGTWGAISLADTGPATVATASDTASSGADVVPVSSAAKTNPDWNAVTAAVSPSVVSITVQGNGAGGEGSGVVIDTKGHVLTNHHVVSGAGDNPQITVTLADGKTYEATIAGEDASTDLAVVTLTDPPEGLTPITVGSSAQLQVGDPVMAIGNPLGLSGTVTTGIVSALNRPVTTSSSEGQGQGQSPFGQPQGAPVVTSAIQTSAAVNPGNSGGALVDAAGRLVGINSSIASLGGSGGQSGSIGIGFAIPVDEASWIAQQLIEDGSAQHAFLGVTPSDGTATQGAASRSGAKVESVSGGSPAAEAGLREGDLIVAVDKAPVSSAESLVGLVHAHKIDTTVDLAVIRDGKELSITATLGTAPTTTS</sequence>